<comment type="caution">
    <text evidence="1">The sequence shown here is derived from an EMBL/GenBank/DDBJ whole genome shotgun (WGS) entry which is preliminary data.</text>
</comment>
<proteinExistence type="predicted"/>
<name>A0A402BDD5_9CHLR</name>
<dbReference type="Proteomes" id="UP000287171">
    <property type="component" value="Unassembled WGS sequence"/>
</dbReference>
<accession>A0A402BDD5</accession>
<evidence type="ECO:0000313" key="1">
    <source>
        <dbReference type="EMBL" id="GCE29320.1"/>
    </source>
</evidence>
<dbReference type="RefSeq" id="WP_126629610.1">
    <property type="nucleotide sequence ID" value="NZ_BIFT01000002.1"/>
</dbReference>
<protein>
    <submittedName>
        <fullName evidence="1">Uncharacterized protein</fullName>
    </submittedName>
</protein>
<keyword evidence="2" id="KW-1185">Reference proteome</keyword>
<sequence length="94" mass="11024">MFPQVAEALLAESEAKASSIERRLERFLRNPRIDVEQIWVELLTQVMPFFRKEPMRIIIDVTSYEEHAQVIYVGLLSHSRVLPLVWKVMSGQQK</sequence>
<dbReference type="OrthoDB" id="141460at2"/>
<dbReference type="EMBL" id="BIFT01000002">
    <property type="protein sequence ID" value="GCE29320.1"/>
    <property type="molecule type" value="Genomic_DNA"/>
</dbReference>
<reference evidence="2" key="1">
    <citation type="submission" date="2018-12" db="EMBL/GenBank/DDBJ databases">
        <title>Tengunoibacter tsumagoiensis gen. nov., sp. nov., Dictyobacter kobayashii sp. nov., D. alpinus sp. nov., and D. joshuensis sp. nov. and description of Dictyobacteraceae fam. nov. within the order Ktedonobacterales isolated from Tengu-no-mugimeshi.</title>
        <authorList>
            <person name="Wang C.M."/>
            <person name="Zheng Y."/>
            <person name="Sakai Y."/>
            <person name="Toyoda A."/>
            <person name="Minakuchi Y."/>
            <person name="Abe K."/>
            <person name="Yokota A."/>
            <person name="Yabe S."/>
        </authorList>
    </citation>
    <scope>NUCLEOTIDE SEQUENCE [LARGE SCALE GENOMIC DNA]</scope>
    <source>
        <strain evidence="2">Uno16</strain>
    </source>
</reference>
<dbReference type="AlphaFoldDB" id="A0A402BDD5"/>
<evidence type="ECO:0000313" key="2">
    <source>
        <dbReference type="Proteomes" id="UP000287171"/>
    </source>
</evidence>
<organism evidence="1 2">
    <name type="scientific">Dictyobacter alpinus</name>
    <dbReference type="NCBI Taxonomy" id="2014873"/>
    <lineage>
        <taxon>Bacteria</taxon>
        <taxon>Bacillati</taxon>
        <taxon>Chloroflexota</taxon>
        <taxon>Ktedonobacteria</taxon>
        <taxon>Ktedonobacterales</taxon>
        <taxon>Dictyobacteraceae</taxon>
        <taxon>Dictyobacter</taxon>
    </lineage>
</organism>
<gene>
    <name evidence="1" type="ORF">KDA_48040</name>
</gene>